<dbReference type="EMBL" id="FMSV02000511">
    <property type="protein sequence ID" value="SEH06926.1"/>
    <property type="molecule type" value="Genomic_DNA"/>
</dbReference>
<evidence type="ECO:0000313" key="6">
    <source>
        <dbReference type="Proteomes" id="UP000236724"/>
    </source>
</evidence>
<dbReference type="RefSeq" id="WP_103920643.1">
    <property type="nucleotide sequence ID" value="NZ_FMSV02000511.1"/>
</dbReference>
<evidence type="ECO:0000259" key="3">
    <source>
        <dbReference type="Pfam" id="PF25954"/>
    </source>
</evidence>
<dbReference type="InterPro" id="IPR058792">
    <property type="entry name" value="Beta-barrel_RND_2"/>
</dbReference>
<feature type="domain" description="CzcB-like barrel-sandwich hybrid" evidence="4">
    <location>
        <begin position="56"/>
        <end position="208"/>
    </location>
</feature>
<feature type="coiled-coil region" evidence="2">
    <location>
        <begin position="88"/>
        <end position="122"/>
    </location>
</feature>
<keyword evidence="2" id="KW-0175">Coiled coil</keyword>
<feature type="domain" description="CusB-like beta-barrel" evidence="3">
    <location>
        <begin position="219"/>
        <end position="282"/>
    </location>
</feature>
<evidence type="ECO:0000313" key="5">
    <source>
        <dbReference type="EMBL" id="SEH06926.1"/>
    </source>
</evidence>
<reference evidence="5 6" key="1">
    <citation type="submission" date="2016-10" db="EMBL/GenBank/DDBJ databases">
        <authorList>
            <person name="de Groot N.N."/>
        </authorList>
    </citation>
    <scope>NUCLEOTIDE SEQUENCE [LARGE SCALE GENOMIC DNA]</scope>
    <source>
        <strain evidence="5">MBHS1</strain>
    </source>
</reference>
<dbReference type="PRINTS" id="PR01490">
    <property type="entry name" value="RTXTOXIND"/>
</dbReference>
<dbReference type="InterPro" id="IPR006143">
    <property type="entry name" value="RND_pump_MFP"/>
</dbReference>
<dbReference type="InterPro" id="IPR058647">
    <property type="entry name" value="BSH_CzcB-like"/>
</dbReference>
<evidence type="ECO:0000256" key="2">
    <source>
        <dbReference type="SAM" id="Coils"/>
    </source>
</evidence>
<dbReference type="PANTHER" id="PTHR30469:SF15">
    <property type="entry name" value="HLYD FAMILY OF SECRETION PROTEINS"/>
    <property type="match status" value="1"/>
</dbReference>
<keyword evidence="6" id="KW-1185">Reference proteome</keyword>
<comment type="similarity">
    <text evidence="1">Belongs to the membrane fusion protein (MFP) (TC 8.A.1) family.</text>
</comment>
<dbReference type="Pfam" id="PF25973">
    <property type="entry name" value="BSH_CzcB"/>
    <property type="match status" value="1"/>
</dbReference>
<evidence type="ECO:0000256" key="1">
    <source>
        <dbReference type="ARBA" id="ARBA00009477"/>
    </source>
</evidence>
<dbReference type="Gene3D" id="2.40.30.170">
    <property type="match status" value="1"/>
</dbReference>
<dbReference type="PANTHER" id="PTHR30469">
    <property type="entry name" value="MULTIDRUG RESISTANCE PROTEIN MDTA"/>
    <property type="match status" value="1"/>
</dbReference>
<gene>
    <name evidence="5" type="primary">macA_1</name>
    <name evidence="5" type="ORF">MBHS_02792</name>
</gene>
<evidence type="ECO:0000259" key="4">
    <source>
        <dbReference type="Pfam" id="PF25973"/>
    </source>
</evidence>
<proteinExistence type="inferred from homology"/>
<dbReference type="NCBIfam" id="TIGR01730">
    <property type="entry name" value="RND_mfp"/>
    <property type="match status" value="1"/>
</dbReference>
<dbReference type="Pfam" id="PF25954">
    <property type="entry name" value="Beta-barrel_RND_2"/>
    <property type="match status" value="1"/>
</dbReference>
<organism evidence="5 6">
    <name type="scientific">Candidatus Venteria ishoeyi</name>
    <dbReference type="NCBI Taxonomy" id="1899563"/>
    <lineage>
        <taxon>Bacteria</taxon>
        <taxon>Pseudomonadati</taxon>
        <taxon>Pseudomonadota</taxon>
        <taxon>Gammaproteobacteria</taxon>
        <taxon>Thiotrichales</taxon>
        <taxon>Thiotrichaceae</taxon>
        <taxon>Venteria</taxon>
    </lineage>
</organism>
<dbReference type="OrthoDB" id="9806939at2"/>
<dbReference type="Proteomes" id="UP000236724">
    <property type="component" value="Unassembled WGS sequence"/>
</dbReference>
<dbReference type="GO" id="GO:0015562">
    <property type="term" value="F:efflux transmembrane transporter activity"/>
    <property type="evidence" value="ECO:0007669"/>
    <property type="project" value="TreeGrafter"/>
</dbReference>
<dbReference type="AlphaFoldDB" id="A0A1H6FCP3"/>
<protein>
    <submittedName>
        <fullName evidence="5">Macrolide export protein MacA</fullName>
    </submittedName>
</protein>
<dbReference type="GO" id="GO:1990281">
    <property type="term" value="C:efflux pump complex"/>
    <property type="evidence" value="ECO:0007669"/>
    <property type="project" value="TreeGrafter"/>
</dbReference>
<accession>A0A1H6FCP3</accession>
<dbReference type="Gene3D" id="2.40.50.100">
    <property type="match status" value="1"/>
</dbReference>
<dbReference type="Gene3D" id="2.40.420.20">
    <property type="match status" value="1"/>
</dbReference>
<dbReference type="SUPFAM" id="SSF111369">
    <property type="entry name" value="HlyD-like secretion proteins"/>
    <property type="match status" value="1"/>
</dbReference>
<name>A0A1H6FCP3_9GAMM</name>
<dbReference type="Gene3D" id="1.10.287.470">
    <property type="entry name" value="Helix hairpin bin"/>
    <property type="match status" value="1"/>
</dbReference>
<sequence>MCHQKYKIGITAGFLFNFLFITTTQAEQVVRIETVKLQQLQQHKRVTGNLRALSEASLAVRESGYVAKVLVNEGTRVKAGDMLVQLDERRLRSELAQLKAELSQAKAAVRQRQAELANAKVEMEANQYSANKKAISQRALRLSKTQFNVAQAALQEAKAVIAARNAQLQLLQVRLADLTLYAPFAGLITERLAEPGEWFKQGQNVITLVADAQLEAWLDVPERFVHQLNTNPQQKINLQINGRHLEAGSQVILGKVDPHARTFTLVAHFDNTEQHWMPGMSVLAWLPLAGQQAVLTVSKNALVQRNGKYTVFKVSKAEEGDTASAVAVEVLFYQDGRAAIKAMDLAENDRVVNEGNERLNPGAVLVTKIATDDKSVSLAELKTQQEAL</sequence>